<dbReference type="EMBL" id="LYVI01000002">
    <property type="protein sequence ID" value="OBU63000.1"/>
    <property type="molecule type" value="Genomic_DNA"/>
</dbReference>
<organism evidence="1 2">
    <name type="scientific">Stenotrophomonas maltophilia</name>
    <name type="common">Pseudomonas maltophilia</name>
    <name type="synonym">Xanthomonas maltophilia</name>
    <dbReference type="NCBI Taxonomy" id="40324"/>
    <lineage>
        <taxon>Bacteria</taxon>
        <taxon>Pseudomonadati</taxon>
        <taxon>Pseudomonadota</taxon>
        <taxon>Gammaproteobacteria</taxon>
        <taxon>Lysobacterales</taxon>
        <taxon>Lysobacteraceae</taxon>
        <taxon>Stenotrophomonas</taxon>
        <taxon>Stenotrophomonas maltophilia group</taxon>
    </lineage>
</organism>
<name>A0AAP7GU62_STEMA</name>
<accession>A0AAP7GU62</accession>
<protein>
    <submittedName>
        <fullName evidence="1">Uncharacterized protein</fullName>
    </submittedName>
</protein>
<reference evidence="1 2" key="1">
    <citation type="submission" date="2016-05" db="EMBL/GenBank/DDBJ databases">
        <title>Draft Genome Sequences of Stenotrophomonas maltophilia Strains Sm32COP, Sm41DVV, Sm46PAILV, SmF3, SmF22, SmSOFb1 and SmCVFa1, Isolated from Different Manures, in France.</title>
        <authorList>
            <person name="Nazaret S."/>
            <person name="Bodilis J."/>
        </authorList>
    </citation>
    <scope>NUCLEOTIDE SEQUENCE [LARGE SCALE GENOMIC DNA]</scope>
    <source>
        <strain evidence="1 2">Sm41DVV</strain>
    </source>
</reference>
<comment type="caution">
    <text evidence="1">The sequence shown here is derived from an EMBL/GenBank/DDBJ whole genome shotgun (WGS) entry which is preliminary data.</text>
</comment>
<gene>
    <name evidence="1" type="ORF">A9K56_04990</name>
</gene>
<proteinExistence type="predicted"/>
<dbReference type="AlphaFoldDB" id="A0AAP7GU62"/>
<dbReference type="RefSeq" id="WP_065181596.1">
    <property type="nucleotide sequence ID" value="NZ_LYVI01000002.1"/>
</dbReference>
<dbReference type="Proteomes" id="UP000092125">
    <property type="component" value="Unassembled WGS sequence"/>
</dbReference>
<evidence type="ECO:0000313" key="2">
    <source>
        <dbReference type="Proteomes" id="UP000092125"/>
    </source>
</evidence>
<evidence type="ECO:0000313" key="1">
    <source>
        <dbReference type="EMBL" id="OBU63000.1"/>
    </source>
</evidence>
<sequence>MRETAGKAFIRLVPIAPKPWALLATLLMWALLTANAWAGKRDCLASGLEVDIAMSKATLRVTSRGTPKLNLQEWQASKSARSDEHAYTLDISRSLLPEGRKYPLIIRLAPSTVAINLRPLINPEDPQYERLCGDIDSGASQHPANSPVTAFEGYAFFSDGRPVPVPTMLADQGVPQAFRSQYQDWLEKAQKFYRRALGPERHSVSSVIFLIEQGANTQQGCHFSGSSLPGLLLIGLRAGCLDTSKGFPKDLSHFIAHEAFHQWNQDVQMMESLPQESRIMLLEGGAEMAASLFLSEETGSKEQGITRDVGAAAESCIDQAEHKKRPLNDLISEGEYQLAYSCGMVYTFLNLVRTDSDPAASLGTFWKSTLQENSSSRFNERTDLNEAFGARSSVQNAMIELLAQNGYVLRETISGLSKDQQFRIAAELMREVSRNDCQGNYGLFTGGGVIVLDPEVKTCSSLTPGGKPAAIDGFDFKEHVLDARSAWISACRNGGAVSIDYSDNSAKPSIVSCQSPPRSLYTPFHLSRITPMGQP</sequence>